<dbReference type="EMBL" id="JAVHJM010000011">
    <property type="protein sequence ID" value="KAK6502576.1"/>
    <property type="molecule type" value="Genomic_DNA"/>
</dbReference>
<evidence type="ECO:0000256" key="1">
    <source>
        <dbReference type="SAM" id="MobiDB-lite"/>
    </source>
</evidence>
<proteinExistence type="predicted"/>
<feature type="compositionally biased region" description="Pro residues" evidence="1">
    <location>
        <begin position="7"/>
        <end position="17"/>
    </location>
</feature>
<dbReference type="AlphaFoldDB" id="A0AAN8NCA5"/>
<feature type="region of interest" description="Disordered" evidence="1">
    <location>
        <begin position="1"/>
        <end position="24"/>
    </location>
</feature>
<accession>A0AAN8NCA5</accession>
<name>A0AAN8NCA5_9PEZI</name>
<keyword evidence="3" id="KW-1185">Reference proteome</keyword>
<evidence type="ECO:0000313" key="3">
    <source>
        <dbReference type="Proteomes" id="UP001307849"/>
    </source>
</evidence>
<evidence type="ECO:0000313" key="2">
    <source>
        <dbReference type="EMBL" id="KAK6502576.1"/>
    </source>
</evidence>
<comment type="caution">
    <text evidence="2">The sequence shown here is derived from an EMBL/GenBank/DDBJ whole genome shotgun (WGS) entry which is preliminary data.</text>
</comment>
<gene>
    <name evidence="2" type="ORF">TWF506_003155</name>
</gene>
<sequence>MASGPSFLPPGNTPPTLQPEHRCLPQDKSHYGDLCLRAPPLASGQYPSPPLVVWPPGPILFRAVVGTLPVPSAWHVPSTVARRLHEEAGDSFPCLDFMSGPEELLFQRE</sequence>
<dbReference type="Proteomes" id="UP001307849">
    <property type="component" value="Unassembled WGS sequence"/>
</dbReference>
<protein>
    <submittedName>
        <fullName evidence="2">Uncharacterized protein</fullName>
    </submittedName>
</protein>
<organism evidence="2 3">
    <name type="scientific">Arthrobotrys conoides</name>
    <dbReference type="NCBI Taxonomy" id="74498"/>
    <lineage>
        <taxon>Eukaryota</taxon>
        <taxon>Fungi</taxon>
        <taxon>Dikarya</taxon>
        <taxon>Ascomycota</taxon>
        <taxon>Pezizomycotina</taxon>
        <taxon>Orbiliomycetes</taxon>
        <taxon>Orbiliales</taxon>
        <taxon>Orbiliaceae</taxon>
        <taxon>Arthrobotrys</taxon>
    </lineage>
</organism>
<reference evidence="2 3" key="1">
    <citation type="submission" date="2019-10" db="EMBL/GenBank/DDBJ databases">
        <authorList>
            <person name="Palmer J.M."/>
        </authorList>
    </citation>
    <scope>NUCLEOTIDE SEQUENCE [LARGE SCALE GENOMIC DNA]</scope>
    <source>
        <strain evidence="2 3">TWF506</strain>
    </source>
</reference>